<organism evidence="1">
    <name type="scientific">uncultured Caudovirales phage</name>
    <dbReference type="NCBI Taxonomy" id="2100421"/>
    <lineage>
        <taxon>Viruses</taxon>
        <taxon>Duplodnaviria</taxon>
        <taxon>Heunggongvirae</taxon>
        <taxon>Uroviricota</taxon>
        <taxon>Caudoviricetes</taxon>
        <taxon>Peduoviridae</taxon>
        <taxon>Maltschvirus</taxon>
        <taxon>Maltschvirus maltsch</taxon>
    </lineage>
</organism>
<proteinExistence type="predicted"/>
<dbReference type="GO" id="GO:0003677">
    <property type="term" value="F:DNA binding"/>
    <property type="evidence" value="ECO:0007669"/>
    <property type="project" value="UniProtKB-KW"/>
</dbReference>
<name>A0A6J7WYG2_9CAUD</name>
<reference evidence="1" key="1">
    <citation type="submission" date="2020-05" db="EMBL/GenBank/DDBJ databases">
        <authorList>
            <person name="Chiriac C."/>
            <person name="Salcher M."/>
            <person name="Ghai R."/>
            <person name="Kavagutti S V."/>
        </authorList>
    </citation>
    <scope>NUCLEOTIDE SEQUENCE</scope>
</reference>
<dbReference type="EMBL" id="LR798293">
    <property type="protein sequence ID" value="CAB5221114.1"/>
    <property type="molecule type" value="Genomic_DNA"/>
</dbReference>
<evidence type="ECO:0000313" key="1">
    <source>
        <dbReference type="EMBL" id="CAB5221114.1"/>
    </source>
</evidence>
<dbReference type="Pfam" id="PF11126">
    <property type="entry name" value="Phage_DsbA"/>
    <property type="match status" value="1"/>
</dbReference>
<sequence>MSIQSEEDRKKLRGAIQEISNSMTRTEAERDLIKEIVKEMSDQFQIPKKTIKKIAVTYHRQNLTQEVADHEDFVDLYETVTKTPQS</sequence>
<accession>A0A6J7WYG2</accession>
<gene>
    <name evidence="1" type="ORF">UFOVP240_83</name>
</gene>
<dbReference type="InterPro" id="IPR020313">
    <property type="entry name" value="Double-stranded_DNA-bd"/>
</dbReference>
<keyword evidence="1" id="KW-0238">DNA-binding</keyword>
<protein>
    <submittedName>
        <fullName evidence="1">Double-stranded DNA-binding protein</fullName>
    </submittedName>
</protein>